<dbReference type="Proteomes" id="UP001189429">
    <property type="component" value="Unassembled WGS sequence"/>
</dbReference>
<feature type="region of interest" description="Disordered" evidence="2">
    <location>
        <begin position="137"/>
        <end position="176"/>
    </location>
</feature>
<evidence type="ECO:0000313" key="4">
    <source>
        <dbReference type="EMBL" id="CAK0802712.1"/>
    </source>
</evidence>
<dbReference type="EMBL" id="CAUYUJ010002858">
    <property type="protein sequence ID" value="CAK0802712.1"/>
    <property type="molecule type" value="Genomic_DNA"/>
</dbReference>
<feature type="domain" description="EF-hand" evidence="3">
    <location>
        <begin position="11"/>
        <end position="46"/>
    </location>
</feature>
<gene>
    <name evidence="4" type="ORF">PCOR1329_LOCUS10122</name>
</gene>
<dbReference type="InterPro" id="IPR011992">
    <property type="entry name" value="EF-hand-dom_pair"/>
</dbReference>
<dbReference type="PROSITE" id="PS00018">
    <property type="entry name" value="EF_HAND_1"/>
    <property type="match status" value="2"/>
</dbReference>
<evidence type="ECO:0000313" key="5">
    <source>
        <dbReference type="Proteomes" id="UP001189429"/>
    </source>
</evidence>
<keyword evidence="5" id="KW-1185">Reference proteome</keyword>
<evidence type="ECO:0000256" key="1">
    <source>
        <dbReference type="ARBA" id="ARBA00022837"/>
    </source>
</evidence>
<feature type="domain" description="EF-hand" evidence="3">
    <location>
        <begin position="54"/>
        <end position="89"/>
    </location>
</feature>
<accession>A0ABN9QDH5</accession>
<sequence length="176" mass="18784">MMHQRETASRTHKAKMERLFQAGDADGDGCLCREEFLELTQNAEVKIWLLSMGLDAADGDALFDLIDANGDGRLSVCELVEGVSKLKGGARSLDLLSCLRRQDKLYQRLLGIQPGMAPASASACKDVACIAIAADKDGADDISGDPKQVPVPDASCRGTGPESIRAPSLCQMSTEE</sequence>
<evidence type="ECO:0000256" key="2">
    <source>
        <dbReference type="SAM" id="MobiDB-lite"/>
    </source>
</evidence>
<dbReference type="Gene3D" id="1.10.238.10">
    <property type="entry name" value="EF-hand"/>
    <property type="match status" value="1"/>
</dbReference>
<evidence type="ECO:0000259" key="3">
    <source>
        <dbReference type="PROSITE" id="PS50222"/>
    </source>
</evidence>
<comment type="caution">
    <text evidence="4">The sequence shown here is derived from an EMBL/GenBank/DDBJ whole genome shotgun (WGS) entry which is preliminary data.</text>
</comment>
<reference evidence="4" key="1">
    <citation type="submission" date="2023-10" db="EMBL/GenBank/DDBJ databases">
        <authorList>
            <person name="Chen Y."/>
            <person name="Shah S."/>
            <person name="Dougan E. K."/>
            <person name="Thang M."/>
            <person name="Chan C."/>
        </authorList>
    </citation>
    <scope>NUCLEOTIDE SEQUENCE [LARGE SCALE GENOMIC DNA]</scope>
</reference>
<keyword evidence="1" id="KW-0106">Calcium</keyword>
<proteinExistence type="predicted"/>
<dbReference type="SUPFAM" id="SSF47473">
    <property type="entry name" value="EF-hand"/>
    <property type="match status" value="1"/>
</dbReference>
<dbReference type="InterPro" id="IPR002048">
    <property type="entry name" value="EF_hand_dom"/>
</dbReference>
<name>A0ABN9QDH5_9DINO</name>
<dbReference type="Pfam" id="PF13499">
    <property type="entry name" value="EF-hand_7"/>
    <property type="match status" value="1"/>
</dbReference>
<protein>
    <recommendedName>
        <fullName evidence="3">EF-hand domain-containing protein</fullName>
    </recommendedName>
</protein>
<dbReference type="PROSITE" id="PS50222">
    <property type="entry name" value="EF_HAND_2"/>
    <property type="match status" value="2"/>
</dbReference>
<organism evidence="4 5">
    <name type="scientific">Prorocentrum cordatum</name>
    <dbReference type="NCBI Taxonomy" id="2364126"/>
    <lineage>
        <taxon>Eukaryota</taxon>
        <taxon>Sar</taxon>
        <taxon>Alveolata</taxon>
        <taxon>Dinophyceae</taxon>
        <taxon>Prorocentrales</taxon>
        <taxon>Prorocentraceae</taxon>
        <taxon>Prorocentrum</taxon>
    </lineage>
</organism>
<dbReference type="SMART" id="SM00054">
    <property type="entry name" value="EFh"/>
    <property type="match status" value="2"/>
</dbReference>
<dbReference type="InterPro" id="IPR018247">
    <property type="entry name" value="EF_Hand_1_Ca_BS"/>
</dbReference>